<dbReference type="Gene3D" id="3.30.9.90">
    <property type="match status" value="1"/>
</dbReference>
<comment type="cofactor">
    <cofactor evidence="1 12">
        <name>FAD</name>
        <dbReference type="ChEBI" id="CHEBI:57692"/>
    </cofactor>
</comment>
<evidence type="ECO:0000256" key="9">
    <source>
        <dbReference type="ARBA" id="ARBA00023004"/>
    </source>
</evidence>
<dbReference type="Pfam" id="PF13450">
    <property type="entry name" value="NAD_binding_8"/>
    <property type="match status" value="1"/>
</dbReference>
<dbReference type="PANTHER" id="PTHR10617">
    <property type="entry name" value="ELECTRON TRANSFER FLAVOPROTEIN-UBIQUINONE OXIDOREDUCTASE"/>
    <property type="match status" value="1"/>
</dbReference>
<evidence type="ECO:0000256" key="2">
    <source>
        <dbReference type="ARBA" id="ARBA00002819"/>
    </source>
</evidence>
<comment type="cofactor">
    <cofactor evidence="12">
        <name>[4Fe-4S] cluster</name>
        <dbReference type="ChEBI" id="CHEBI:49883"/>
    </cofactor>
    <text evidence="12">Binds 1 [4Fe-4S] cluster.</text>
</comment>
<keyword evidence="6 12" id="KW-0274">FAD</keyword>
<evidence type="ECO:0000313" key="14">
    <source>
        <dbReference type="EMBL" id="MDR4307845.1"/>
    </source>
</evidence>
<keyword evidence="15" id="KW-1185">Reference proteome</keyword>
<feature type="domain" description="4Fe-4S ferredoxin-type" evidence="13">
    <location>
        <begin position="517"/>
        <end position="546"/>
    </location>
</feature>
<gene>
    <name evidence="14" type="ORF">IHQ68_14570</name>
</gene>
<dbReference type="EMBL" id="JADBEO010000034">
    <property type="protein sequence ID" value="MDR4307845.1"/>
    <property type="molecule type" value="Genomic_DNA"/>
</dbReference>
<name>A0ABU1DIA4_9HYPH</name>
<dbReference type="PRINTS" id="PR00420">
    <property type="entry name" value="RNGMNOXGNASE"/>
</dbReference>
<evidence type="ECO:0000256" key="1">
    <source>
        <dbReference type="ARBA" id="ARBA00001974"/>
    </source>
</evidence>
<keyword evidence="8 12" id="KW-0560">Oxidoreductase</keyword>
<dbReference type="PROSITE" id="PS51379">
    <property type="entry name" value="4FE4S_FER_2"/>
    <property type="match status" value="1"/>
</dbReference>
<dbReference type="EC" id="1.5.5.1" evidence="12"/>
<dbReference type="SUPFAM" id="SSF54862">
    <property type="entry name" value="4Fe-4S ferredoxins"/>
    <property type="match status" value="1"/>
</dbReference>
<proteinExistence type="predicted"/>
<keyword evidence="9 12" id="KW-0408">Iron</keyword>
<dbReference type="InterPro" id="IPR017896">
    <property type="entry name" value="4Fe4S_Fe-S-bd"/>
</dbReference>
<comment type="caution">
    <text evidence="14">The sequence shown here is derived from an EMBL/GenBank/DDBJ whole genome shotgun (WGS) entry which is preliminary data.</text>
</comment>
<keyword evidence="3 12" id="KW-0813">Transport</keyword>
<keyword evidence="11 12" id="KW-0830">Ubiquinone</keyword>
<reference evidence="14" key="1">
    <citation type="submission" date="2020-10" db="EMBL/GenBank/DDBJ databases">
        <authorList>
            <person name="Abbas A."/>
            <person name="Razzaq R."/>
            <person name="Waqas M."/>
            <person name="Abbas N."/>
            <person name="Nielsen T.K."/>
            <person name="Hansen L.H."/>
            <person name="Hussain S."/>
            <person name="Shahid M."/>
        </authorList>
    </citation>
    <scope>NUCLEOTIDE SEQUENCE</scope>
    <source>
        <strain evidence="14">S14</strain>
    </source>
</reference>
<dbReference type="Gene3D" id="3.30.70.20">
    <property type="match status" value="1"/>
</dbReference>
<evidence type="ECO:0000256" key="3">
    <source>
        <dbReference type="ARBA" id="ARBA00022448"/>
    </source>
</evidence>
<comment type="function">
    <text evidence="2 12">Accepts electrons from ETF and reduces ubiquinone.</text>
</comment>
<dbReference type="SUPFAM" id="SSF54373">
    <property type="entry name" value="FAD-linked reductases, C-terminal domain"/>
    <property type="match status" value="1"/>
</dbReference>
<evidence type="ECO:0000256" key="12">
    <source>
        <dbReference type="RuleBase" id="RU366068"/>
    </source>
</evidence>
<keyword evidence="5 12" id="KW-0479">Metal-binding</keyword>
<dbReference type="InterPro" id="IPR040156">
    <property type="entry name" value="ETF-QO"/>
</dbReference>
<evidence type="ECO:0000256" key="11">
    <source>
        <dbReference type="ARBA" id="ARBA00023075"/>
    </source>
</evidence>
<evidence type="ECO:0000256" key="7">
    <source>
        <dbReference type="ARBA" id="ARBA00022982"/>
    </source>
</evidence>
<dbReference type="InterPro" id="IPR036188">
    <property type="entry name" value="FAD/NAD-bd_sf"/>
</dbReference>
<evidence type="ECO:0000256" key="6">
    <source>
        <dbReference type="ARBA" id="ARBA00022827"/>
    </source>
</evidence>
<keyword evidence="10 12" id="KW-0411">Iron-sulfur</keyword>
<keyword evidence="4 12" id="KW-0285">Flavoprotein</keyword>
<protein>
    <recommendedName>
        <fullName evidence="12">Electron transfer flavoprotein-ubiquinone oxidoreductase</fullName>
        <shortName evidence="12">ETF-QO</shortName>
        <ecNumber evidence="12">1.5.5.1</ecNumber>
    </recommendedName>
</protein>
<dbReference type="InterPro" id="IPR007859">
    <property type="entry name" value="ETF-QO/FixX_C"/>
</dbReference>
<sequence>MNDVAGTAESLPEREGMDYDVVIVGAGPAGLSAAIRLKQLNDALTVVVLEKGSEVGAHILSGAVIDPKGLDSLLPNWREESDFAKSEVTEDVFLYLTETGGFRLPSFGMPKILSNHGAYVVSLGDVCRWLGAQAEALGVEIYPGFAANEILYGANGEVVGVATGDMGVSKDGTPGPNFTRGMELRGKYTLFTEGARGQLTKQLIEKFKLSDGREPQKFGLGLKELWQVAPEKHKPGRVQHSFGWPLDDKTGGGSFLYHFGDNLVAVGFVLHLNYENPYLSPFEEFQRFKTHPKIRDVFEGGKRLSYGARAITEGGFQSVPKLVFPGGALAGCAAGLVNVPRIKGSHNAVMTGMLAAEKIVEALGQGRAGDELTAYEDAWRSGPVGRDLAPVRNVKPLWSKYGTRLGVMLGGLAMWAEQFGLKLFGTMSHGKPDFRATKPASEFKKIAYPKPDGKLTFDKLSSVFLSNTNHEEHQPVHLVVKDLALQKSSEHDVFAGLSQRYCPAGVYEWLEDAPEGPKYQINAQNCVHCKTCDIKDPNQNITWVAPEGGGGPNYSGM</sequence>
<dbReference type="Pfam" id="PF05187">
    <property type="entry name" value="Fer4_ETF_QO"/>
    <property type="match status" value="1"/>
</dbReference>
<dbReference type="Gene3D" id="3.50.50.60">
    <property type="entry name" value="FAD/NAD(P)-binding domain"/>
    <property type="match status" value="1"/>
</dbReference>
<evidence type="ECO:0000256" key="8">
    <source>
        <dbReference type="ARBA" id="ARBA00023002"/>
    </source>
</evidence>
<evidence type="ECO:0000313" key="15">
    <source>
        <dbReference type="Proteomes" id="UP001181622"/>
    </source>
</evidence>
<dbReference type="Proteomes" id="UP001181622">
    <property type="component" value="Unassembled WGS sequence"/>
</dbReference>
<dbReference type="PANTHER" id="PTHR10617:SF107">
    <property type="entry name" value="ELECTRON TRANSFER FLAVOPROTEIN-UBIQUINONE OXIDOREDUCTASE, MITOCHONDRIAL"/>
    <property type="match status" value="1"/>
</dbReference>
<organism evidence="14 15">
    <name type="scientific">Chelatococcus sambhunathii</name>
    <dbReference type="NCBI Taxonomy" id="363953"/>
    <lineage>
        <taxon>Bacteria</taxon>
        <taxon>Pseudomonadati</taxon>
        <taxon>Pseudomonadota</taxon>
        <taxon>Alphaproteobacteria</taxon>
        <taxon>Hyphomicrobiales</taxon>
        <taxon>Chelatococcaceae</taxon>
        <taxon>Chelatococcus</taxon>
    </lineage>
</organism>
<evidence type="ECO:0000256" key="4">
    <source>
        <dbReference type="ARBA" id="ARBA00022630"/>
    </source>
</evidence>
<evidence type="ECO:0000256" key="10">
    <source>
        <dbReference type="ARBA" id="ARBA00023014"/>
    </source>
</evidence>
<dbReference type="InterPro" id="IPR049398">
    <property type="entry name" value="ETF-QO/FixC_UQ-bd"/>
</dbReference>
<dbReference type="Pfam" id="PF21162">
    <property type="entry name" value="ETFQO_UQ-bd"/>
    <property type="match status" value="1"/>
</dbReference>
<comment type="catalytic activity">
    <reaction evidence="12">
        <text>a ubiquinone + reduced [electron-transfer flavoprotein] = a ubiquinol + oxidized [electron-transfer flavoprotein] + H(+)</text>
        <dbReference type="Rhea" id="RHEA:24052"/>
        <dbReference type="Rhea" id="RHEA-COMP:9565"/>
        <dbReference type="Rhea" id="RHEA-COMP:9566"/>
        <dbReference type="Rhea" id="RHEA-COMP:10685"/>
        <dbReference type="Rhea" id="RHEA-COMP:10686"/>
        <dbReference type="ChEBI" id="CHEBI:15378"/>
        <dbReference type="ChEBI" id="CHEBI:16389"/>
        <dbReference type="ChEBI" id="CHEBI:17976"/>
        <dbReference type="ChEBI" id="CHEBI:57692"/>
        <dbReference type="ChEBI" id="CHEBI:58307"/>
        <dbReference type="EC" id="1.5.5.1"/>
    </reaction>
</comment>
<evidence type="ECO:0000256" key="5">
    <source>
        <dbReference type="ARBA" id="ARBA00022723"/>
    </source>
</evidence>
<dbReference type="RefSeq" id="WP_309393094.1">
    <property type="nucleotide sequence ID" value="NZ_JADBEO010000034.1"/>
</dbReference>
<evidence type="ECO:0000259" key="13">
    <source>
        <dbReference type="PROSITE" id="PS51379"/>
    </source>
</evidence>
<accession>A0ABU1DIA4</accession>
<dbReference type="SUPFAM" id="SSF51905">
    <property type="entry name" value="FAD/NAD(P)-binding domain"/>
    <property type="match status" value="1"/>
</dbReference>
<keyword evidence="7 12" id="KW-0249">Electron transport</keyword>